<gene>
    <name evidence="1" type="ORF">JOC54_002906</name>
</gene>
<evidence type="ECO:0000313" key="1">
    <source>
        <dbReference type="EMBL" id="MBM7839626.1"/>
    </source>
</evidence>
<reference evidence="1" key="1">
    <citation type="submission" date="2021-01" db="EMBL/GenBank/DDBJ databases">
        <title>Genomic Encyclopedia of Type Strains, Phase IV (KMG-IV): sequencing the most valuable type-strain genomes for metagenomic binning, comparative biology and taxonomic classification.</title>
        <authorList>
            <person name="Goeker M."/>
        </authorList>
    </citation>
    <scope>NUCLEOTIDE SEQUENCE</scope>
    <source>
        <strain evidence="1">DSM 21943</strain>
    </source>
</reference>
<dbReference type="Pfam" id="PF10978">
    <property type="entry name" value="DUF2785"/>
    <property type="match status" value="1"/>
</dbReference>
<accession>A0ABS2SWS4</accession>
<protein>
    <recommendedName>
        <fullName evidence="3">DUF2785 domain-containing protein</fullName>
    </recommendedName>
</protein>
<sequence>MDIRYILQQQEIDITDGLIKQMLVHIGSTDPELRDTFIYTRFQDWIIAKQLSQEQLNLVLASSLKNSLHRLGDSESDTVFLRSFSVLLCALVLAYSPVTKDVYIRSFDVGRTYMEKEQDLRGHVEEKGWAHGIAHGADLLTVLASHRFFELDQLESLLVSIKTPLLKETVFIDDEQERLTAPVLAIIDRFDHEVSSGLTSWIRSIEHDVRKQKEEALDLSFFHNRTNTVHFLMALYFALQTRTTPFIQEFQELLEQTIQSLRQL</sequence>
<dbReference type="EMBL" id="JAFBCV010000009">
    <property type="protein sequence ID" value="MBM7839626.1"/>
    <property type="molecule type" value="Genomic_DNA"/>
</dbReference>
<evidence type="ECO:0008006" key="3">
    <source>
        <dbReference type="Google" id="ProtNLM"/>
    </source>
</evidence>
<keyword evidence="2" id="KW-1185">Reference proteome</keyword>
<dbReference type="RefSeq" id="WP_204466834.1">
    <property type="nucleotide sequence ID" value="NZ_JAFBCV010000009.1"/>
</dbReference>
<dbReference type="InterPro" id="IPR021247">
    <property type="entry name" value="DUF2785"/>
</dbReference>
<dbReference type="Proteomes" id="UP001179280">
    <property type="component" value="Unassembled WGS sequence"/>
</dbReference>
<proteinExistence type="predicted"/>
<name>A0ABS2SWS4_9BACI</name>
<evidence type="ECO:0000313" key="2">
    <source>
        <dbReference type="Proteomes" id="UP001179280"/>
    </source>
</evidence>
<organism evidence="1 2">
    <name type="scientific">Shouchella xiaoxiensis</name>
    <dbReference type="NCBI Taxonomy" id="766895"/>
    <lineage>
        <taxon>Bacteria</taxon>
        <taxon>Bacillati</taxon>
        <taxon>Bacillota</taxon>
        <taxon>Bacilli</taxon>
        <taxon>Bacillales</taxon>
        <taxon>Bacillaceae</taxon>
        <taxon>Shouchella</taxon>
    </lineage>
</organism>
<comment type="caution">
    <text evidence="1">The sequence shown here is derived from an EMBL/GenBank/DDBJ whole genome shotgun (WGS) entry which is preliminary data.</text>
</comment>